<reference evidence="1 2" key="1">
    <citation type="submission" date="2023-08" db="EMBL/GenBank/DDBJ databases">
        <title>Black Yeasts Isolated from many extreme environments.</title>
        <authorList>
            <person name="Coleine C."/>
            <person name="Stajich J.E."/>
            <person name="Selbmann L."/>
        </authorList>
    </citation>
    <scope>NUCLEOTIDE SEQUENCE [LARGE SCALE GENOMIC DNA]</scope>
    <source>
        <strain evidence="1 2">CCFEE 5910</strain>
    </source>
</reference>
<evidence type="ECO:0000313" key="2">
    <source>
        <dbReference type="Proteomes" id="UP001309876"/>
    </source>
</evidence>
<dbReference type="AlphaFoldDB" id="A0AAN7YFV0"/>
<keyword evidence="2" id="KW-1185">Reference proteome</keyword>
<dbReference type="Proteomes" id="UP001309876">
    <property type="component" value="Unassembled WGS sequence"/>
</dbReference>
<evidence type="ECO:0000313" key="1">
    <source>
        <dbReference type="EMBL" id="KAK5084720.1"/>
    </source>
</evidence>
<sequence length="277" mass="31569">MCLVSRHFFAIAQPKLYDTVYISRKNGIPFLKSILRNPALAAYVRNAAIESPWVDIADSDQVDTLQQALAATRSASHMDWYAAIHRKHGFETAIFEVLLLILPKLRYLQIDPLFEEMTLIPGMVQRRGGSTLPSLDILCIYDDWESPTNVTGENWLQAILSASEVSKELSLTAPICNEEEMTKLIQMCPNLQSLTYSDYGYCYKQPSDAMPPRMTAKDVVECLIPRQKTLRSLELSMSFPATQCILDQLLQEWVISDLREWIELQEPTIDRYDLVSS</sequence>
<organism evidence="1 2">
    <name type="scientific">Lithohypha guttulata</name>
    <dbReference type="NCBI Taxonomy" id="1690604"/>
    <lineage>
        <taxon>Eukaryota</taxon>
        <taxon>Fungi</taxon>
        <taxon>Dikarya</taxon>
        <taxon>Ascomycota</taxon>
        <taxon>Pezizomycotina</taxon>
        <taxon>Eurotiomycetes</taxon>
        <taxon>Chaetothyriomycetidae</taxon>
        <taxon>Chaetothyriales</taxon>
        <taxon>Trichomeriaceae</taxon>
        <taxon>Lithohypha</taxon>
    </lineage>
</organism>
<name>A0AAN7YFV0_9EURO</name>
<gene>
    <name evidence="1" type="ORF">LTR05_005798</name>
</gene>
<dbReference type="EMBL" id="JAVRRJ010000005">
    <property type="protein sequence ID" value="KAK5084720.1"/>
    <property type="molecule type" value="Genomic_DNA"/>
</dbReference>
<accession>A0AAN7YFV0</accession>
<comment type="caution">
    <text evidence="1">The sequence shown here is derived from an EMBL/GenBank/DDBJ whole genome shotgun (WGS) entry which is preliminary data.</text>
</comment>
<protein>
    <submittedName>
        <fullName evidence="1">Uncharacterized protein</fullName>
    </submittedName>
</protein>
<proteinExistence type="predicted"/>